<dbReference type="Proteomes" id="UP000287719">
    <property type="component" value="Unassembled WGS sequence"/>
</dbReference>
<evidence type="ECO:0000313" key="1">
    <source>
        <dbReference type="EMBL" id="RTZ83639.1"/>
    </source>
</evidence>
<dbReference type="EMBL" id="QNZJ01000311">
    <property type="protein sequence ID" value="RTZ83639.1"/>
    <property type="molecule type" value="Genomic_DNA"/>
</dbReference>
<reference evidence="1 2" key="1">
    <citation type="submission" date="2018-06" db="EMBL/GenBank/DDBJ databases">
        <title>Combined omics and stable isotope probing to characterize newly discovered Mariana Back-Arc vent microbial communities.</title>
        <authorList>
            <person name="Trembath-Reichert E."/>
            <person name="Huber J.A."/>
        </authorList>
    </citation>
    <scope>NUCLEOTIDE SEQUENCE [LARGE SCALE GENOMIC DNA]</scope>
    <source>
        <strain evidence="1">MAG 54</strain>
    </source>
</reference>
<organism evidence="1 2">
    <name type="scientific">SAR324 cluster bacterium</name>
    <dbReference type="NCBI Taxonomy" id="2024889"/>
    <lineage>
        <taxon>Bacteria</taxon>
        <taxon>Deltaproteobacteria</taxon>
        <taxon>SAR324 cluster</taxon>
    </lineage>
</organism>
<feature type="non-terminal residue" evidence="1">
    <location>
        <position position="1"/>
    </location>
</feature>
<proteinExistence type="predicted"/>
<protein>
    <submittedName>
        <fullName evidence="1">Uncharacterized protein</fullName>
    </submittedName>
</protein>
<gene>
    <name evidence="1" type="ORF">DSY95_07155</name>
</gene>
<name>A0A432GI80_9DELT</name>
<dbReference type="AlphaFoldDB" id="A0A432GI80"/>
<sequence>FVRIKLSGKSAPFVQHCHRDILGLLTFNLVYIHKARELILYSRPWQLWHVIQQFSEIPPK</sequence>
<comment type="caution">
    <text evidence="1">The sequence shown here is derived from an EMBL/GenBank/DDBJ whole genome shotgun (WGS) entry which is preliminary data.</text>
</comment>
<accession>A0A432GI80</accession>
<evidence type="ECO:0000313" key="2">
    <source>
        <dbReference type="Proteomes" id="UP000287719"/>
    </source>
</evidence>